<proteinExistence type="predicted"/>
<dbReference type="STRING" id="71717.A0A4Y7TTC0"/>
<evidence type="ECO:0000313" key="2">
    <source>
        <dbReference type="Proteomes" id="UP000298030"/>
    </source>
</evidence>
<gene>
    <name evidence="1" type="ORF">FA13DRAFT_1726264</name>
</gene>
<sequence>MTDFKAAQKTLDAEIEQLDVDIAQCRSRIDFLESTKLELKSRRNALAPIGRLPPELIVKIFSSSLGLLSSSQLSEFRDYKPRARFVVEDDVQEARAKDAIYRRLLRPDVLTLSHVSHGWRSLSFETRDLWSRIQVQLRTSPELLKLMWRNAGEGMIELGITGMLDDRSDNKFHSFPVFNLVYALLQIGSSKLRSIGIYCRASSFLNALHGRAESLESLTIKGDELYRDPEEEEVVYDTIFEGGTPNLRRLEISSLAIPWTSSLLLSSPHLTQVALGLTPRPSPDSFAAFFAFLRHSPRLTTLAVDLGAPEGDEESDYYLSLVSNRTPIQLHGLKALRLDSVLQGPIDAILNLLRVPSDISSLTLTASEGSPGLAETVLAVHTSMCGPNGNIAPEEMDLGYTQARCWREQRFEWYMEDRDHPRKRLKLADKPTWMYLQVTMPFERHLEQTVYRLPWSLTKLRSISIHRPEVPATFWAALADLATLEVVRIETRNSEPFLQALAGDSDAITPIIGAVHTPPAPLPSLDDITRERVQRNTFPALSAVWFTQLSHGLSGPGPGSPIPPDAAAAFVIKIVAAFNKRARPTLLEEIKFLNCDRSTLAEAALNILSSVTRCVVWDRVAFILQRLPND</sequence>
<keyword evidence="2" id="KW-1185">Reference proteome</keyword>
<accession>A0A4Y7TTC0</accession>
<dbReference type="AlphaFoldDB" id="A0A4Y7TTC0"/>
<reference evidence="1 2" key="1">
    <citation type="journal article" date="2019" name="Nat. Ecol. Evol.">
        <title>Megaphylogeny resolves global patterns of mushroom evolution.</title>
        <authorList>
            <person name="Varga T."/>
            <person name="Krizsan K."/>
            <person name="Foldi C."/>
            <person name="Dima B."/>
            <person name="Sanchez-Garcia M."/>
            <person name="Sanchez-Ramirez S."/>
            <person name="Szollosi G.J."/>
            <person name="Szarkandi J.G."/>
            <person name="Papp V."/>
            <person name="Albert L."/>
            <person name="Andreopoulos W."/>
            <person name="Angelini C."/>
            <person name="Antonin V."/>
            <person name="Barry K.W."/>
            <person name="Bougher N.L."/>
            <person name="Buchanan P."/>
            <person name="Buyck B."/>
            <person name="Bense V."/>
            <person name="Catcheside P."/>
            <person name="Chovatia M."/>
            <person name="Cooper J."/>
            <person name="Damon W."/>
            <person name="Desjardin D."/>
            <person name="Finy P."/>
            <person name="Geml J."/>
            <person name="Haridas S."/>
            <person name="Hughes K."/>
            <person name="Justo A."/>
            <person name="Karasinski D."/>
            <person name="Kautmanova I."/>
            <person name="Kiss B."/>
            <person name="Kocsube S."/>
            <person name="Kotiranta H."/>
            <person name="LaButti K.M."/>
            <person name="Lechner B.E."/>
            <person name="Liimatainen K."/>
            <person name="Lipzen A."/>
            <person name="Lukacs Z."/>
            <person name="Mihaltcheva S."/>
            <person name="Morgado L.N."/>
            <person name="Niskanen T."/>
            <person name="Noordeloos M.E."/>
            <person name="Ohm R.A."/>
            <person name="Ortiz-Santana B."/>
            <person name="Ovrebo C."/>
            <person name="Racz N."/>
            <person name="Riley R."/>
            <person name="Savchenko A."/>
            <person name="Shiryaev A."/>
            <person name="Soop K."/>
            <person name="Spirin V."/>
            <person name="Szebenyi C."/>
            <person name="Tomsovsky M."/>
            <person name="Tulloss R.E."/>
            <person name="Uehling J."/>
            <person name="Grigoriev I.V."/>
            <person name="Vagvolgyi C."/>
            <person name="Papp T."/>
            <person name="Martin F.M."/>
            <person name="Miettinen O."/>
            <person name="Hibbett D.S."/>
            <person name="Nagy L.G."/>
        </authorList>
    </citation>
    <scope>NUCLEOTIDE SEQUENCE [LARGE SCALE GENOMIC DNA]</scope>
    <source>
        <strain evidence="1 2">FP101781</strain>
    </source>
</reference>
<comment type="caution">
    <text evidence="1">The sequence shown here is derived from an EMBL/GenBank/DDBJ whole genome shotgun (WGS) entry which is preliminary data.</text>
</comment>
<organism evidence="1 2">
    <name type="scientific">Coprinellus micaceus</name>
    <name type="common">Glistening ink-cap mushroom</name>
    <name type="synonym">Coprinus micaceus</name>
    <dbReference type="NCBI Taxonomy" id="71717"/>
    <lineage>
        <taxon>Eukaryota</taxon>
        <taxon>Fungi</taxon>
        <taxon>Dikarya</taxon>
        <taxon>Basidiomycota</taxon>
        <taxon>Agaricomycotina</taxon>
        <taxon>Agaricomycetes</taxon>
        <taxon>Agaricomycetidae</taxon>
        <taxon>Agaricales</taxon>
        <taxon>Agaricineae</taxon>
        <taxon>Psathyrellaceae</taxon>
        <taxon>Coprinellus</taxon>
    </lineage>
</organism>
<protein>
    <submittedName>
        <fullName evidence="1">Uncharacterized protein</fullName>
    </submittedName>
</protein>
<dbReference type="EMBL" id="QPFP01000004">
    <property type="protein sequence ID" value="TEB37138.1"/>
    <property type="molecule type" value="Genomic_DNA"/>
</dbReference>
<dbReference type="OrthoDB" id="3351939at2759"/>
<dbReference type="Proteomes" id="UP000298030">
    <property type="component" value="Unassembled WGS sequence"/>
</dbReference>
<name>A0A4Y7TTC0_COPMI</name>
<evidence type="ECO:0000313" key="1">
    <source>
        <dbReference type="EMBL" id="TEB37138.1"/>
    </source>
</evidence>